<reference evidence="7" key="1">
    <citation type="submission" date="2025-08" db="UniProtKB">
        <authorList>
            <consortium name="Ensembl"/>
        </authorList>
    </citation>
    <scope>IDENTIFICATION</scope>
</reference>
<dbReference type="SUPFAM" id="SSF48726">
    <property type="entry name" value="Immunoglobulin"/>
    <property type="match status" value="1"/>
</dbReference>
<evidence type="ECO:0000256" key="1">
    <source>
        <dbReference type="ARBA" id="ARBA00022729"/>
    </source>
</evidence>
<keyword evidence="2" id="KW-1064">Adaptive immunity</keyword>
<organism evidence="7 8">
    <name type="scientific">Cyprinus carpio</name>
    <name type="common">Common carp</name>
    <dbReference type="NCBI Taxonomy" id="7962"/>
    <lineage>
        <taxon>Eukaryota</taxon>
        <taxon>Metazoa</taxon>
        <taxon>Chordata</taxon>
        <taxon>Craniata</taxon>
        <taxon>Vertebrata</taxon>
        <taxon>Euteleostomi</taxon>
        <taxon>Actinopterygii</taxon>
        <taxon>Neopterygii</taxon>
        <taxon>Teleostei</taxon>
        <taxon>Ostariophysi</taxon>
        <taxon>Cypriniformes</taxon>
        <taxon>Cyprinidae</taxon>
        <taxon>Cyprininae</taxon>
        <taxon>Cyprinus</taxon>
    </lineage>
</organism>
<dbReference type="InterPro" id="IPR003599">
    <property type="entry name" value="Ig_sub"/>
</dbReference>
<keyword evidence="4" id="KW-0393">Immunoglobulin domain</keyword>
<dbReference type="Ensembl" id="ENSCCRT00010096861.1">
    <property type="protein sequence ID" value="ENSCCRP00010087323.1"/>
    <property type="gene ID" value="ENSCCRG00010038147.1"/>
</dbReference>
<evidence type="ECO:0000256" key="4">
    <source>
        <dbReference type="ARBA" id="ARBA00023319"/>
    </source>
</evidence>
<evidence type="ECO:0000256" key="5">
    <source>
        <dbReference type="ARBA" id="ARBA00043266"/>
    </source>
</evidence>
<evidence type="ECO:0000256" key="2">
    <source>
        <dbReference type="ARBA" id="ARBA00023130"/>
    </source>
</evidence>
<dbReference type="Proteomes" id="UP000694427">
    <property type="component" value="Unplaced"/>
</dbReference>
<keyword evidence="8" id="KW-1185">Reference proteome</keyword>
<dbReference type="PANTHER" id="PTHR19367:SF18">
    <property type="entry name" value="T CELL RECEPTOR ALPHA VARIABLE 16"/>
    <property type="match status" value="1"/>
</dbReference>
<keyword evidence="3" id="KW-0675">Receptor</keyword>
<dbReference type="GO" id="GO:0002250">
    <property type="term" value="P:adaptive immune response"/>
    <property type="evidence" value="ECO:0007669"/>
    <property type="project" value="UniProtKB-KW"/>
</dbReference>
<feature type="domain" description="Ig-like" evidence="6">
    <location>
        <begin position="8"/>
        <end position="93"/>
    </location>
</feature>
<protein>
    <recommendedName>
        <fullName evidence="6">Ig-like domain-containing protein</fullName>
    </recommendedName>
</protein>
<dbReference type="InterPro" id="IPR007110">
    <property type="entry name" value="Ig-like_dom"/>
</dbReference>
<dbReference type="PANTHER" id="PTHR19367">
    <property type="entry name" value="T-CELL RECEPTOR ALPHA CHAIN V REGION"/>
    <property type="match status" value="1"/>
</dbReference>
<dbReference type="InterPro" id="IPR051287">
    <property type="entry name" value="TCR_variable_region"/>
</dbReference>
<evidence type="ECO:0000259" key="6">
    <source>
        <dbReference type="PROSITE" id="PS50835"/>
    </source>
</evidence>
<accession>A0A8C1NCS0</accession>
<dbReference type="InterPro" id="IPR013783">
    <property type="entry name" value="Ig-like_fold"/>
</dbReference>
<evidence type="ECO:0000256" key="3">
    <source>
        <dbReference type="ARBA" id="ARBA00023170"/>
    </source>
</evidence>
<dbReference type="GO" id="GO:0042101">
    <property type="term" value="C:T cell receptor complex"/>
    <property type="evidence" value="ECO:0007669"/>
    <property type="project" value="UniProtKB-KW"/>
</dbReference>
<dbReference type="SMART" id="SM00409">
    <property type="entry name" value="IG"/>
    <property type="match status" value="1"/>
</dbReference>
<dbReference type="SMART" id="SM00406">
    <property type="entry name" value="IGv"/>
    <property type="match status" value="1"/>
</dbReference>
<keyword evidence="1" id="KW-0732">Signal</keyword>
<name>A0A8C1NCS0_CYPCA</name>
<sequence>YRTSNVSMTVISVQNEMFHSEGANITLSCNFSSAYTLQWYRQYPGQAPKYLIVILYSTGKVSQRSEIVDQDQKTHVILEISSAKLTDAALYYCALMPTVSGNTIFKYIHLNSETVPY</sequence>
<dbReference type="Gene3D" id="2.60.40.10">
    <property type="entry name" value="Immunoglobulins"/>
    <property type="match status" value="1"/>
</dbReference>
<dbReference type="PROSITE" id="PS50835">
    <property type="entry name" value="IG_LIKE"/>
    <property type="match status" value="1"/>
</dbReference>
<keyword evidence="5" id="KW-1279">T cell receptor</keyword>
<proteinExistence type="predicted"/>
<dbReference type="InterPro" id="IPR036179">
    <property type="entry name" value="Ig-like_dom_sf"/>
</dbReference>
<evidence type="ECO:0000313" key="8">
    <source>
        <dbReference type="Proteomes" id="UP000694427"/>
    </source>
</evidence>
<reference evidence="7" key="2">
    <citation type="submission" date="2025-09" db="UniProtKB">
        <authorList>
            <consortium name="Ensembl"/>
        </authorList>
    </citation>
    <scope>IDENTIFICATION</scope>
</reference>
<dbReference type="Pfam" id="PF07686">
    <property type="entry name" value="V-set"/>
    <property type="match status" value="1"/>
</dbReference>
<keyword evidence="5" id="KW-0391">Immunity</keyword>
<dbReference type="InterPro" id="IPR013106">
    <property type="entry name" value="Ig_V-set"/>
</dbReference>
<dbReference type="AlphaFoldDB" id="A0A8C1NCS0"/>
<evidence type="ECO:0000313" key="7">
    <source>
        <dbReference type="Ensembl" id="ENSCCRP00010087323.1"/>
    </source>
</evidence>